<sequence length="121" mass="13268">MRPTKRSLRDRGIKQSCRAAQRDAGELDSGVTELERVLGVFSDAWSGLSAAAAAARGEALRTETRAEVDAAETAARTPRRYADEVEAITHLAEEQIRIREISRRRMASIQVVEFGRAATIG</sequence>
<proteinExistence type="predicted"/>
<evidence type="ECO:0000256" key="1">
    <source>
        <dbReference type="SAM" id="MobiDB-lite"/>
    </source>
</evidence>
<protein>
    <submittedName>
        <fullName evidence="2">Uncharacterized protein</fullName>
    </submittedName>
</protein>
<reference evidence="2 3" key="1">
    <citation type="submission" date="2015-01" db="EMBL/GenBank/DDBJ databases">
        <title>Draft genome sequence of Leucobacter komagatae strain VKM ST2845.</title>
        <authorList>
            <person name="Karlyshev A.V."/>
            <person name="Kudryashova E.B."/>
        </authorList>
    </citation>
    <scope>NUCLEOTIDE SEQUENCE [LARGE SCALE GENOMIC DNA]</scope>
    <source>
        <strain evidence="2 3">VKM ST2845</strain>
    </source>
</reference>
<name>A0A0D0H7F7_9MICO</name>
<accession>A0A0D0H7F7</accession>
<evidence type="ECO:0000313" key="2">
    <source>
        <dbReference type="EMBL" id="KIP53115.1"/>
    </source>
</evidence>
<organism evidence="2 3">
    <name type="scientific">Leucobacter komagatae</name>
    <dbReference type="NCBI Taxonomy" id="55969"/>
    <lineage>
        <taxon>Bacteria</taxon>
        <taxon>Bacillati</taxon>
        <taxon>Actinomycetota</taxon>
        <taxon>Actinomycetes</taxon>
        <taxon>Micrococcales</taxon>
        <taxon>Microbacteriaceae</taxon>
        <taxon>Leucobacter</taxon>
    </lineage>
</organism>
<evidence type="ECO:0000313" key="3">
    <source>
        <dbReference type="Proteomes" id="UP000032120"/>
    </source>
</evidence>
<comment type="caution">
    <text evidence="2">The sequence shown here is derived from an EMBL/GenBank/DDBJ whole genome shotgun (WGS) entry which is preliminary data.</text>
</comment>
<dbReference type="EMBL" id="JXSQ01000004">
    <property type="protein sequence ID" value="KIP53115.1"/>
    <property type="molecule type" value="Genomic_DNA"/>
</dbReference>
<dbReference type="Proteomes" id="UP000032120">
    <property type="component" value="Unassembled WGS sequence"/>
</dbReference>
<keyword evidence="3" id="KW-1185">Reference proteome</keyword>
<feature type="region of interest" description="Disordered" evidence="1">
    <location>
        <begin position="1"/>
        <end position="22"/>
    </location>
</feature>
<gene>
    <name evidence="2" type="ORF">SD72_04550</name>
</gene>
<dbReference type="AlphaFoldDB" id="A0A0D0H7F7"/>